<sequence length="557" mass="63608">MLVAEIIGLELKINFAAPPASSAKPSPGADGGFNSPDVRGYLLWAVSYGVASAIALRTIDALTSKRTNQHETDQKPKEIVVTAAASQAPEAKHRVPFICKHVFELYNHCLRGSYQSYYEDGAKCGDYVKIMKECQQMGSTTTNTSNISNRTISVSPDLIMMSYRGCKQSFDRSPCKKYETYMSGNIEDEIDILHKIPMHTLEHPHLLLQTTVLDKLAMSFQKTSQKSASLYQRDGLALLQYIGMDTREDPFFTTLLQEGSTLGSPYFESPYSSQIFPESQLNVQTEPQPKKSRGVNFTVDEDNMLVSAWLNTSLDAVHGNDQKNHTFWKRIWECYHSHKTFVSERNEVSLLNRWHTIQKLTNKFCGYLAQIESMHQSGTTEDDKITRAKEMYREFNKGVPFQLEHCWNLLKHQPKWAVQCEKNKPKRARSGAALSPELIDPEDDIPNDTVDPMERPTGTKLEKKKKINEQASAAVVVVLNAMQEERKITSEKKLQMLDKSYALQVEKNRIEGDKVRLEQLKEEEKIMTMNTIGMTPMLQEYYHQRQTEILESRRNKN</sequence>
<protein>
    <submittedName>
        <fullName evidence="1">Uncharacterized protein</fullName>
    </submittedName>
</protein>
<gene>
    <name evidence="1" type="ORF">Vadar_006874</name>
</gene>
<accession>A0ACB7YC11</accession>
<evidence type="ECO:0000313" key="1">
    <source>
        <dbReference type="EMBL" id="KAH7851062.1"/>
    </source>
</evidence>
<organism evidence="1 2">
    <name type="scientific">Vaccinium darrowii</name>
    <dbReference type="NCBI Taxonomy" id="229202"/>
    <lineage>
        <taxon>Eukaryota</taxon>
        <taxon>Viridiplantae</taxon>
        <taxon>Streptophyta</taxon>
        <taxon>Embryophyta</taxon>
        <taxon>Tracheophyta</taxon>
        <taxon>Spermatophyta</taxon>
        <taxon>Magnoliopsida</taxon>
        <taxon>eudicotyledons</taxon>
        <taxon>Gunneridae</taxon>
        <taxon>Pentapetalae</taxon>
        <taxon>asterids</taxon>
        <taxon>Ericales</taxon>
        <taxon>Ericaceae</taxon>
        <taxon>Vaccinioideae</taxon>
        <taxon>Vaccinieae</taxon>
        <taxon>Vaccinium</taxon>
    </lineage>
</organism>
<keyword evidence="2" id="KW-1185">Reference proteome</keyword>
<reference evidence="1 2" key="1">
    <citation type="journal article" date="2021" name="Hortic Res">
        <title>High-quality reference genome and annotation aids understanding of berry development for evergreen blueberry (Vaccinium darrowii).</title>
        <authorList>
            <person name="Yu J."/>
            <person name="Hulse-Kemp A.M."/>
            <person name="Babiker E."/>
            <person name="Staton M."/>
        </authorList>
    </citation>
    <scope>NUCLEOTIDE SEQUENCE [LARGE SCALE GENOMIC DNA]</scope>
    <source>
        <strain evidence="2">cv. NJ 8807/NJ 8810</strain>
        <tissue evidence="1">Young leaf</tissue>
    </source>
</reference>
<evidence type="ECO:0000313" key="2">
    <source>
        <dbReference type="Proteomes" id="UP000828048"/>
    </source>
</evidence>
<name>A0ACB7YC11_9ERIC</name>
<proteinExistence type="predicted"/>
<dbReference type="EMBL" id="CM037158">
    <property type="protein sequence ID" value="KAH7851062.1"/>
    <property type="molecule type" value="Genomic_DNA"/>
</dbReference>
<dbReference type="Proteomes" id="UP000828048">
    <property type="component" value="Chromosome 8"/>
</dbReference>
<comment type="caution">
    <text evidence="1">The sequence shown here is derived from an EMBL/GenBank/DDBJ whole genome shotgun (WGS) entry which is preliminary data.</text>
</comment>